<dbReference type="InterPro" id="IPR000010">
    <property type="entry name" value="Cystatin_dom"/>
</dbReference>
<dbReference type="Pfam" id="PF16845">
    <property type="entry name" value="SQAPI"/>
    <property type="match status" value="1"/>
</dbReference>
<accession>A0A2G9HUV9</accession>
<dbReference type="CDD" id="cd00042">
    <property type="entry name" value="CY"/>
    <property type="match status" value="1"/>
</dbReference>
<evidence type="ECO:0000313" key="5">
    <source>
        <dbReference type="Proteomes" id="UP000231279"/>
    </source>
</evidence>
<sequence length="99" mass="11415">MDVDGRRFTAAGVWKPIRSTRNPLAIELGQFAVREHNRQSYAHLKFERVLEGSTQVDGPKLTVWIVIDAQNGSSVQKYNATILEEPWRNFKNLTSFRRV</sequence>
<evidence type="ECO:0000256" key="2">
    <source>
        <dbReference type="ARBA" id="ARBA00022704"/>
    </source>
</evidence>
<reference evidence="5" key="1">
    <citation type="journal article" date="2018" name="Gigascience">
        <title>Genome assembly of the Pink Ipe (Handroanthus impetiginosus, Bignoniaceae), a highly valued, ecologically keystone Neotropical timber forest tree.</title>
        <authorList>
            <person name="Silva-Junior O.B."/>
            <person name="Grattapaglia D."/>
            <person name="Novaes E."/>
            <person name="Collevatti R.G."/>
        </authorList>
    </citation>
    <scope>NUCLEOTIDE SEQUENCE [LARGE SCALE GENOMIC DNA]</scope>
    <source>
        <strain evidence="5">cv. UFG-1</strain>
    </source>
</reference>
<evidence type="ECO:0000313" key="4">
    <source>
        <dbReference type="EMBL" id="PIN21294.1"/>
    </source>
</evidence>
<dbReference type="InterPro" id="IPR046350">
    <property type="entry name" value="Cystatin_sf"/>
</dbReference>
<dbReference type="Gene3D" id="3.10.450.10">
    <property type="match status" value="1"/>
</dbReference>
<name>A0A2G9HUV9_9LAMI</name>
<evidence type="ECO:0000256" key="1">
    <source>
        <dbReference type="ARBA" id="ARBA00022690"/>
    </source>
</evidence>
<dbReference type="AlphaFoldDB" id="A0A2G9HUV9"/>
<feature type="domain" description="Cystatin" evidence="3">
    <location>
        <begin position="22"/>
        <end position="99"/>
    </location>
</feature>
<dbReference type="EMBL" id="NKXS01000962">
    <property type="protein sequence ID" value="PIN21294.1"/>
    <property type="molecule type" value="Genomic_DNA"/>
</dbReference>
<dbReference type="Proteomes" id="UP000231279">
    <property type="component" value="Unassembled WGS sequence"/>
</dbReference>
<dbReference type="PANTHER" id="PTHR47364">
    <property type="entry name" value="CYSTEINE PROTEINASE INHIBITOR 5"/>
    <property type="match status" value="1"/>
</dbReference>
<dbReference type="OrthoDB" id="2016588at2759"/>
<protein>
    <recommendedName>
        <fullName evidence="3">Cystatin domain-containing protein</fullName>
    </recommendedName>
</protein>
<organism evidence="4 5">
    <name type="scientific">Handroanthus impetiginosus</name>
    <dbReference type="NCBI Taxonomy" id="429701"/>
    <lineage>
        <taxon>Eukaryota</taxon>
        <taxon>Viridiplantae</taxon>
        <taxon>Streptophyta</taxon>
        <taxon>Embryophyta</taxon>
        <taxon>Tracheophyta</taxon>
        <taxon>Spermatophyta</taxon>
        <taxon>Magnoliopsida</taxon>
        <taxon>eudicotyledons</taxon>
        <taxon>Gunneridae</taxon>
        <taxon>Pentapetalae</taxon>
        <taxon>asterids</taxon>
        <taxon>lamiids</taxon>
        <taxon>Lamiales</taxon>
        <taxon>Bignoniaceae</taxon>
        <taxon>Crescentiina</taxon>
        <taxon>Tabebuia alliance</taxon>
        <taxon>Handroanthus</taxon>
    </lineage>
</organism>
<gene>
    <name evidence="4" type="ORF">CDL12_06006</name>
</gene>
<dbReference type="SUPFAM" id="SSF54403">
    <property type="entry name" value="Cystatin/monellin"/>
    <property type="match status" value="1"/>
</dbReference>
<dbReference type="GO" id="GO:0004869">
    <property type="term" value="F:cysteine-type endopeptidase inhibitor activity"/>
    <property type="evidence" value="ECO:0007669"/>
    <property type="project" value="UniProtKB-KW"/>
</dbReference>
<evidence type="ECO:0000259" key="3">
    <source>
        <dbReference type="Pfam" id="PF16845"/>
    </source>
</evidence>
<dbReference type="STRING" id="429701.A0A2G9HUV9"/>
<dbReference type="PANTHER" id="PTHR47364:SF2">
    <property type="entry name" value="CYSTEINE PROTEINASE INHIBITOR 5"/>
    <property type="match status" value="1"/>
</dbReference>
<keyword evidence="1" id="KW-0646">Protease inhibitor</keyword>
<keyword evidence="5" id="KW-1185">Reference proteome</keyword>
<proteinExistence type="predicted"/>
<comment type="caution">
    <text evidence="4">The sequence shown here is derived from an EMBL/GenBank/DDBJ whole genome shotgun (WGS) entry which is preliminary data.</text>
</comment>
<keyword evidence="2" id="KW-0789">Thiol protease inhibitor</keyword>